<gene>
    <name evidence="9" type="ORF">E6K80_06925</name>
</gene>
<name>A0A538U524_UNCEI</name>
<dbReference type="GO" id="GO:0050532">
    <property type="term" value="F:2-phosphosulfolactate phosphatase activity"/>
    <property type="evidence" value="ECO:0007669"/>
    <property type="project" value="UniProtKB-EC"/>
</dbReference>
<evidence type="ECO:0000256" key="6">
    <source>
        <dbReference type="ARBA" id="ARBA00022842"/>
    </source>
</evidence>
<comment type="cofactor">
    <cofactor evidence="1">
        <name>Mg(2+)</name>
        <dbReference type="ChEBI" id="CHEBI:18420"/>
    </cofactor>
</comment>
<dbReference type="EMBL" id="VBPA01000164">
    <property type="protein sequence ID" value="TMQ70977.1"/>
    <property type="molecule type" value="Genomic_DNA"/>
</dbReference>
<dbReference type="Pfam" id="PF04029">
    <property type="entry name" value="2-ph_phosp"/>
    <property type="match status" value="1"/>
</dbReference>
<comment type="catalytic activity">
    <reaction evidence="7">
        <text>(2R)-O-phospho-3-sulfolactate + H2O = (2R)-3-sulfolactate + phosphate</text>
        <dbReference type="Rhea" id="RHEA:23416"/>
        <dbReference type="ChEBI" id="CHEBI:15377"/>
        <dbReference type="ChEBI" id="CHEBI:15597"/>
        <dbReference type="ChEBI" id="CHEBI:43474"/>
        <dbReference type="ChEBI" id="CHEBI:58738"/>
        <dbReference type="EC" id="3.1.3.71"/>
    </reaction>
</comment>
<accession>A0A538U524</accession>
<feature type="compositionally biased region" description="Basic and acidic residues" evidence="8">
    <location>
        <begin position="79"/>
        <end position="89"/>
    </location>
</feature>
<comment type="caution">
    <text evidence="9">The sequence shown here is derived from an EMBL/GenBank/DDBJ whole genome shotgun (WGS) entry which is preliminary data.</text>
</comment>
<dbReference type="EC" id="3.1.3.71" evidence="3"/>
<protein>
    <recommendedName>
        <fullName evidence="4">Probable 2-phosphosulfolactate phosphatase</fullName>
        <ecNumber evidence="3">3.1.3.71</ecNumber>
    </recommendedName>
</protein>
<dbReference type="Proteomes" id="UP000319836">
    <property type="component" value="Unassembled WGS sequence"/>
</dbReference>
<feature type="compositionally biased region" description="Gly residues" evidence="8">
    <location>
        <begin position="136"/>
        <end position="149"/>
    </location>
</feature>
<evidence type="ECO:0000256" key="7">
    <source>
        <dbReference type="ARBA" id="ARBA00033711"/>
    </source>
</evidence>
<evidence type="ECO:0000256" key="2">
    <source>
        <dbReference type="ARBA" id="ARBA00009997"/>
    </source>
</evidence>
<dbReference type="PANTHER" id="PTHR37311">
    <property type="entry name" value="2-PHOSPHOSULFOLACTATE PHOSPHATASE-RELATED"/>
    <property type="match status" value="1"/>
</dbReference>
<evidence type="ECO:0000256" key="1">
    <source>
        <dbReference type="ARBA" id="ARBA00001946"/>
    </source>
</evidence>
<dbReference type="AlphaFoldDB" id="A0A538U524"/>
<comment type="similarity">
    <text evidence="2">Belongs to the ComB family.</text>
</comment>
<evidence type="ECO:0000256" key="3">
    <source>
        <dbReference type="ARBA" id="ARBA00012953"/>
    </source>
</evidence>
<evidence type="ECO:0000256" key="5">
    <source>
        <dbReference type="ARBA" id="ARBA00022801"/>
    </source>
</evidence>
<feature type="compositionally biased region" description="Low complexity" evidence="8">
    <location>
        <begin position="66"/>
        <end position="76"/>
    </location>
</feature>
<evidence type="ECO:0000256" key="4">
    <source>
        <dbReference type="ARBA" id="ARBA00021948"/>
    </source>
</evidence>
<dbReference type="GO" id="GO:0000287">
    <property type="term" value="F:magnesium ion binding"/>
    <property type="evidence" value="ECO:0007669"/>
    <property type="project" value="InterPro"/>
</dbReference>
<proteinExistence type="inferred from homology"/>
<evidence type="ECO:0000313" key="10">
    <source>
        <dbReference type="Proteomes" id="UP000319836"/>
    </source>
</evidence>
<feature type="region of interest" description="Disordered" evidence="8">
    <location>
        <begin position="43"/>
        <end position="198"/>
    </location>
</feature>
<keyword evidence="5" id="KW-0378">Hydrolase</keyword>
<sequence>MRIRARAWRRPPFHRVGLVGRLERGDATEPPPGSRVLVGACRGRALPDRGPRRARRRRARVRAAARARGAPEPSGRSPVQDRRAAERPGRAAVAHRRAAIADRAAPGGAGRSHGAPRRRAETQRRAGAHVGRAVGADGGSGTPAGGAGPEDGAAQPSPGRDGLADERPGARDGAHVAGRDAARARAGRIGHPRRTRQASALSVASTRVRVLLTPAPSGAGSVLPRADECAVVIDVLRATTTLTVALGHGAARVVAVATPEQAFARRAAIPHALLCGEREGRRIEGFDLGNSPFEYPVTAVEGRTLVFASTNGSLALLASRAARRRLLAAFVNLHAVVERLHGERRVVIVCSGKLGRFALEDAACAGLLLDRLAARGAAVEGAAARLARRLAPRNAPEARALVEGASQGRFLRSLGPEFARDVEFCADLDTVDRAFEI</sequence>
<evidence type="ECO:0000313" key="9">
    <source>
        <dbReference type="EMBL" id="TMQ70977.1"/>
    </source>
</evidence>
<feature type="compositionally biased region" description="Basic residues" evidence="8">
    <location>
        <begin position="52"/>
        <end position="65"/>
    </location>
</feature>
<reference evidence="9 10" key="1">
    <citation type="journal article" date="2019" name="Nat. Microbiol.">
        <title>Mediterranean grassland soil C-N compound turnover is dependent on rainfall and depth, and is mediated by genomically divergent microorganisms.</title>
        <authorList>
            <person name="Diamond S."/>
            <person name="Andeer P.F."/>
            <person name="Li Z."/>
            <person name="Crits-Christoph A."/>
            <person name="Burstein D."/>
            <person name="Anantharaman K."/>
            <person name="Lane K.R."/>
            <person name="Thomas B.C."/>
            <person name="Pan C."/>
            <person name="Northen T.R."/>
            <person name="Banfield J.F."/>
        </authorList>
    </citation>
    <scope>NUCLEOTIDE SEQUENCE [LARGE SCALE GENOMIC DNA]</scope>
    <source>
        <strain evidence="9">WS_10</strain>
    </source>
</reference>
<dbReference type="InterPro" id="IPR005238">
    <property type="entry name" value="ComB-like"/>
</dbReference>
<dbReference type="InterPro" id="IPR036702">
    <property type="entry name" value="ComB-like_sf"/>
</dbReference>
<feature type="compositionally biased region" description="Basic and acidic residues" evidence="8">
    <location>
        <begin position="162"/>
        <end position="183"/>
    </location>
</feature>
<keyword evidence="6" id="KW-0460">Magnesium</keyword>
<dbReference type="SUPFAM" id="SSF142823">
    <property type="entry name" value="ComB-like"/>
    <property type="match status" value="1"/>
</dbReference>
<dbReference type="PANTHER" id="PTHR37311:SF1">
    <property type="entry name" value="2-PHOSPHOSULFOLACTATE PHOSPHATASE-RELATED"/>
    <property type="match status" value="1"/>
</dbReference>
<organism evidence="9 10">
    <name type="scientific">Eiseniibacteriota bacterium</name>
    <dbReference type="NCBI Taxonomy" id="2212470"/>
    <lineage>
        <taxon>Bacteria</taxon>
        <taxon>Candidatus Eiseniibacteriota</taxon>
    </lineage>
</organism>
<dbReference type="GO" id="GO:0050545">
    <property type="term" value="F:sulfopyruvate decarboxylase activity"/>
    <property type="evidence" value="ECO:0007669"/>
    <property type="project" value="TreeGrafter"/>
</dbReference>
<evidence type="ECO:0000256" key="8">
    <source>
        <dbReference type="SAM" id="MobiDB-lite"/>
    </source>
</evidence>
<feature type="compositionally biased region" description="Basic residues" evidence="8">
    <location>
        <begin position="185"/>
        <end position="196"/>
    </location>
</feature>
<dbReference type="Gene3D" id="3.90.1560.10">
    <property type="entry name" value="ComB-like"/>
    <property type="match status" value="1"/>
</dbReference>